<feature type="region of interest" description="Disordered" evidence="1">
    <location>
        <begin position="1"/>
        <end position="109"/>
    </location>
</feature>
<gene>
    <name evidence="2" type="ORF">WA026_023834</name>
</gene>
<evidence type="ECO:0000256" key="1">
    <source>
        <dbReference type="SAM" id="MobiDB-lite"/>
    </source>
</evidence>
<comment type="caution">
    <text evidence="2">The sequence shown here is derived from an EMBL/GenBank/DDBJ whole genome shotgun (WGS) entry which is preliminary data.</text>
</comment>
<evidence type="ECO:0000313" key="2">
    <source>
        <dbReference type="EMBL" id="KAK9893114.1"/>
    </source>
</evidence>
<keyword evidence="3" id="KW-1185">Reference proteome</keyword>
<name>A0AAW1VJT0_9CUCU</name>
<feature type="compositionally biased region" description="Basic and acidic residues" evidence="1">
    <location>
        <begin position="53"/>
        <end position="65"/>
    </location>
</feature>
<dbReference type="EMBL" id="JARQZJ010000150">
    <property type="protein sequence ID" value="KAK9893114.1"/>
    <property type="molecule type" value="Genomic_DNA"/>
</dbReference>
<proteinExistence type="predicted"/>
<sequence>MLTVERSTVKHKPDSQKSQVRTTISHAPKMKNQKPEESKFQVRTGISHAHKTSKQEYEARKPRERNCKRRQSKINEGTHGHEYRRVEENSTRTDRKILRNRRREQQQRTNPSMCNCRLQRTIRTNCETCQDDFKCAAAKVVNLMVIVIPLRTRVTFPRKVVRTPSVSLSFLHQIRKIRPLRPLSF</sequence>
<feature type="compositionally biased region" description="Basic and acidic residues" evidence="1">
    <location>
        <begin position="76"/>
        <end position="97"/>
    </location>
</feature>
<reference evidence="2 3" key="1">
    <citation type="submission" date="2023-03" db="EMBL/GenBank/DDBJ databases">
        <title>Genome insight into feeding habits of ladybird beetles.</title>
        <authorList>
            <person name="Li H.-S."/>
            <person name="Huang Y.-H."/>
            <person name="Pang H."/>
        </authorList>
    </citation>
    <scope>NUCLEOTIDE SEQUENCE [LARGE SCALE GENOMIC DNA]</scope>
    <source>
        <strain evidence="2">SYSU_2023b</strain>
        <tissue evidence="2">Whole body</tissue>
    </source>
</reference>
<evidence type="ECO:0000313" key="3">
    <source>
        <dbReference type="Proteomes" id="UP001431783"/>
    </source>
</evidence>
<protein>
    <submittedName>
        <fullName evidence="2">Uncharacterized protein</fullName>
    </submittedName>
</protein>
<dbReference type="Proteomes" id="UP001431783">
    <property type="component" value="Unassembled WGS sequence"/>
</dbReference>
<dbReference type="AlphaFoldDB" id="A0AAW1VJT0"/>
<organism evidence="2 3">
    <name type="scientific">Henosepilachna vigintioctopunctata</name>
    <dbReference type="NCBI Taxonomy" id="420089"/>
    <lineage>
        <taxon>Eukaryota</taxon>
        <taxon>Metazoa</taxon>
        <taxon>Ecdysozoa</taxon>
        <taxon>Arthropoda</taxon>
        <taxon>Hexapoda</taxon>
        <taxon>Insecta</taxon>
        <taxon>Pterygota</taxon>
        <taxon>Neoptera</taxon>
        <taxon>Endopterygota</taxon>
        <taxon>Coleoptera</taxon>
        <taxon>Polyphaga</taxon>
        <taxon>Cucujiformia</taxon>
        <taxon>Coccinelloidea</taxon>
        <taxon>Coccinellidae</taxon>
        <taxon>Epilachninae</taxon>
        <taxon>Epilachnini</taxon>
        <taxon>Henosepilachna</taxon>
    </lineage>
</organism>
<accession>A0AAW1VJT0</accession>
<feature type="compositionally biased region" description="Polar residues" evidence="1">
    <location>
        <begin position="16"/>
        <end position="25"/>
    </location>
</feature>